<dbReference type="AlphaFoldDB" id="A0A168LBH7"/>
<keyword evidence="3" id="KW-0812">Transmembrane</keyword>
<protein>
    <submittedName>
        <fullName evidence="5">Transcriptional regulator</fullName>
    </submittedName>
</protein>
<evidence type="ECO:0000256" key="3">
    <source>
        <dbReference type="SAM" id="Phobius"/>
    </source>
</evidence>
<evidence type="ECO:0000313" key="5">
    <source>
        <dbReference type="EMBL" id="OAB43144.1"/>
    </source>
</evidence>
<proteinExistence type="inferred from homology"/>
<dbReference type="NCBIfam" id="TIGR00350">
    <property type="entry name" value="lytR_cpsA_psr"/>
    <property type="match status" value="1"/>
</dbReference>
<evidence type="ECO:0000256" key="2">
    <source>
        <dbReference type="SAM" id="MobiDB-lite"/>
    </source>
</evidence>
<dbReference type="RefSeq" id="WP_068651963.1">
    <property type="nucleotide sequence ID" value="NZ_CP043611.1"/>
</dbReference>
<feature type="domain" description="Cell envelope-related transcriptional attenuator" evidence="4">
    <location>
        <begin position="104"/>
        <end position="269"/>
    </location>
</feature>
<dbReference type="Pfam" id="PF03816">
    <property type="entry name" value="LytR_cpsA_psr"/>
    <property type="match status" value="1"/>
</dbReference>
<dbReference type="Gene3D" id="3.40.630.190">
    <property type="entry name" value="LCP protein"/>
    <property type="match status" value="1"/>
</dbReference>
<sequence length="361" mass="39972">MSPSNTHLPPRNRGGAIPKPRLPKKKKKKKSAFKSFLKLLLIVIILVFLAVAGYLGWVVTKVDNTILDTGVDTPVAPEASAKIKPITMLLLGTDYRPKTGTHLTDVMMVATFNPDTKSATVVSIPRDTRIDLDGYKVRKANAYYPTFLEAEKKSGITAQDEMKQMFTKYLGLPIDYVTVINFQGFSDIVDALGGVDVNISMDMCYKDKADGTDIDLKKGPAELNGEDALGYVRYRHSGPGCKPRTKESDDFSRNQRQSEVLHSLIDQMQTFSGATKIGSVLDAVKDNMETDLEKAQLKNIIATYWNISKSNVKFVPVTGEWKSPFVYINDDELDNAKQALMNEFAGKSAETLDQSTNDTNP</sequence>
<dbReference type="PANTHER" id="PTHR33392">
    <property type="entry name" value="POLYISOPRENYL-TEICHOIC ACID--PEPTIDOGLYCAN TEICHOIC ACID TRANSFERASE TAGU"/>
    <property type="match status" value="1"/>
</dbReference>
<feature type="region of interest" description="Disordered" evidence="2">
    <location>
        <begin position="1"/>
        <end position="27"/>
    </location>
</feature>
<comment type="caution">
    <text evidence="5">The sequence shown here is derived from an EMBL/GenBank/DDBJ whole genome shotgun (WGS) entry which is preliminary data.</text>
</comment>
<dbReference type="Proteomes" id="UP000077355">
    <property type="component" value="Unassembled WGS sequence"/>
</dbReference>
<evidence type="ECO:0000313" key="6">
    <source>
        <dbReference type="Proteomes" id="UP000077355"/>
    </source>
</evidence>
<evidence type="ECO:0000259" key="4">
    <source>
        <dbReference type="Pfam" id="PF03816"/>
    </source>
</evidence>
<gene>
    <name evidence="5" type="ORF">PBAT_19325</name>
</gene>
<keyword evidence="6" id="KW-1185">Reference proteome</keyword>
<dbReference type="InterPro" id="IPR004474">
    <property type="entry name" value="LytR_CpsA_psr"/>
</dbReference>
<evidence type="ECO:0000256" key="1">
    <source>
        <dbReference type="ARBA" id="ARBA00006068"/>
    </source>
</evidence>
<feature type="transmembrane region" description="Helical" evidence="3">
    <location>
        <begin position="36"/>
        <end position="57"/>
    </location>
</feature>
<reference evidence="5 6" key="1">
    <citation type="submission" date="2016-03" db="EMBL/GenBank/DDBJ databases">
        <title>Draft genome sequence of Paenibacillus antarcticus CECT 5836.</title>
        <authorList>
            <person name="Shin S.-K."/>
            <person name="Yi H."/>
        </authorList>
    </citation>
    <scope>NUCLEOTIDE SEQUENCE [LARGE SCALE GENOMIC DNA]</scope>
    <source>
        <strain evidence="5 6">CECT 5836</strain>
    </source>
</reference>
<comment type="similarity">
    <text evidence="1">Belongs to the LytR/CpsA/Psr (LCP) family.</text>
</comment>
<organism evidence="5 6">
    <name type="scientific">Paenibacillus antarcticus</name>
    <dbReference type="NCBI Taxonomy" id="253703"/>
    <lineage>
        <taxon>Bacteria</taxon>
        <taxon>Bacillati</taxon>
        <taxon>Bacillota</taxon>
        <taxon>Bacilli</taxon>
        <taxon>Bacillales</taxon>
        <taxon>Paenibacillaceae</taxon>
        <taxon>Paenibacillus</taxon>
    </lineage>
</organism>
<dbReference type="InterPro" id="IPR050922">
    <property type="entry name" value="LytR/CpsA/Psr_CW_biosynth"/>
</dbReference>
<keyword evidence="3" id="KW-1133">Transmembrane helix</keyword>
<dbReference type="OrthoDB" id="27330at2"/>
<name>A0A168LBH7_9BACL</name>
<keyword evidence="3" id="KW-0472">Membrane</keyword>
<dbReference type="EMBL" id="LVJI01000030">
    <property type="protein sequence ID" value="OAB43144.1"/>
    <property type="molecule type" value="Genomic_DNA"/>
</dbReference>
<dbReference type="PANTHER" id="PTHR33392:SF6">
    <property type="entry name" value="POLYISOPRENYL-TEICHOIC ACID--PEPTIDOGLYCAN TEICHOIC ACID TRANSFERASE TAGU"/>
    <property type="match status" value="1"/>
</dbReference>
<accession>A0A168LBH7</accession>